<feature type="transmembrane region" description="Helical" evidence="5">
    <location>
        <begin position="244"/>
        <end position="262"/>
    </location>
</feature>
<dbReference type="RefSeq" id="XP_034230493.1">
    <property type="nucleotide sequence ID" value="XM_034374602.1"/>
</dbReference>
<dbReference type="GO" id="GO:0032216">
    <property type="term" value="F:glucosaminyl-phosphatidylinositol O-acyltransferase activity"/>
    <property type="evidence" value="ECO:0007669"/>
    <property type="project" value="TreeGrafter"/>
</dbReference>
<feature type="transmembrane region" description="Helical" evidence="5">
    <location>
        <begin position="205"/>
        <end position="224"/>
    </location>
</feature>
<feature type="transmembrane region" description="Helical" evidence="5">
    <location>
        <begin position="347"/>
        <end position="365"/>
    </location>
</feature>
<evidence type="ECO:0000256" key="2">
    <source>
        <dbReference type="ARBA" id="ARBA00022692"/>
    </source>
</evidence>
<dbReference type="OrthoDB" id="15270at2759"/>
<feature type="transmembrane region" description="Helical" evidence="5">
    <location>
        <begin position="308"/>
        <end position="326"/>
    </location>
</feature>
<dbReference type="GO" id="GO:0072659">
    <property type="term" value="P:protein localization to plasma membrane"/>
    <property type="evidence" value="ECO:0007669"/>
    <property type="project" value="TreeGrafter"/>
</dbReference>
<dbReference type="GO" id="GO:0006506">
    <property type="term" value="P:GPI anchor biosynthetic process"/>
    <property type="evidence" value="ECO:0007669"/>
    <property type="project" value="UniProtKB-UniPathway"/>
</dbReference>
<dbReference type="Pfam" id="PF06423">
    <property type="entry name" value="GWT1"/>
    <property type="match status" value="1"/>
</dbReference>
<evidence type="ECO:0000256" key="1">
    <source>
        <dbReference type="ARBA" id="ARBA00004141"/>
    </source>
</evidence>
<comment type="subcellular location">
    <subcellularLocation>
        <location evidence="5">Endoplasmic reticulum membrane</location>
        <topology evidence="5">Multi-pass membrane protein</topology>
    </subcellularLocation>
    <subcellularLocation>
        <location evidence="1">Membrane</location>
        <topology evidence="1">Multi-pass membrane protein</topology>
    </subcellularLocation>
</comment>
<feature type="transmembrane region" description="Helical" evidence="5">
    <location>
        <begin position="427"/>
        <end position="445"/>
    </location>
</feature>
<feature type="transmembrane region" description="Helical" evidence="5">
    <location>
        <begin position="377"/>
        <end position="400"/>
    </location>
</feature>
<dbReference type="PANTHER" id="PTHR20661">
    <property type="entry name" value="PHOSPHATIDYLINOSITOL-GLYCAN BIOSYNTHESIS CLASS W PROTEIN"/>
    <property type="match status" value="1"/>
</dbReference>
<proteinExistence type="inferred from homology"/>
<dbReference type="GeneID" id="117639182"/>
<dbReference type="InParanoid" id="A0A6P8XU89"/>
<comment type="pathway">
    <text evidence="5">Glycolipid biosynthesis; glycosylphosphatidylinositol-anchor biosynthesis.</text>
</comment>
<keyword evidence="2 5" id="KW-0812">Transmembrane</keyword>
<feature type="transmembrane region" description="Helical" evidence="5">
    <location>
        <begin position="269"/>
        <end position="288"/>
    </location>
</feature>
<dbReference type="AlphaFoldDB" id="A0A6P8XU89"/>
<evidence type="ECO:0000313" key="6">
    <source>
        <dbReference type="Proteomes" id="UP000515158"/>
    </source>
</evidence>
<evidence type="ECO:0000313" key="7">
    <source>
        <dbReference type="RefSeq" id="XP_034230493.1"/>
    </source>
</evidence>
<dbReference type="GO" id="GO:0005789">
    <property type="term" value="C:endoplasmic reticulum membrane"/>
    <property type="evidence" value="ECO:0007669"/>
    <property type="project" value="UniProtKB-SubCell"/>
</dbReference>
<evidence type="ECO:0000256" key="4">
    <source>
        <dbReference type="ARBA" id="ARBA00023136"/>
    </source>
</evidence>
<dbReference type="PIRSF" id="PIRSF017321">
    <property type="entry name" value="GWT1"/>
    <property type="match status" value="1"/>
</dbReference>
<keyword evidence="4 5" id="KW-0472">Membrane</keyword>
<dbReference type="FunCoup" id="A0A6P8XU89">
    <property type="interactions" value="1202"/>
</dbReference>
<feature type="transmembrane region" description="Helical" evidence="5">
    <location>
        <begin position="58"/>
        <end position="78"/>
    </location>
</feature>
<dbReference type="CTD" id="33425"/>
<accession>A0A6P8XU89</accession>
<keyword evidence="5" id="KW-0012">Acyltransferase</keyword>
<keyword evidence="3 5" id="KW-1133">Transmembrane helix</keyword>
<feature type="transmembrane region" description="Helical" evidence="5">
    <location>
        <begin position="26"/>
        <end position="46"/>
    </location>
</feature>
<protein>
    <recommendedName>
        <fullName evidence="5">Phosphatidylinositol-glycan biosynthesis class W protein</fullName>
        <ecNumber evidence="5">2.3.-.-</ecNumber>
    </recommendedName>
</protein>
<evidence type="ECO:0000256" key="3">
    <source>
        <dbReference type="ARBA" id="ARBA00022989"/>
    </source>
</evidence>
<sequence>MLNQSDYRAYHERMISGNKGTTAKDVMLVVLPSILSLHILAGLQSHHLVPRTLGKHKIAAFFAEFFVVIMPSILSLTICSYNTATIPMFMCFAGPVLGLKWKISENRGRWSHIYAVFFNSRTFSNILSFKLPAKPRSYITNFRAITNMLTVLAIFAVDFHIFPRRFAKTQTFGFGVMDLGVGLFVIANALVAPETDSSKSLSVPVLKTFLQSLPLVILGFGRLIMTAQVDYQKNVTEYGVHWNFFFTLAFTKVVSCIILKYVDRSTYAYGLMFVGLTVTHEAALQLGLQDWVFSNAPRHGIISANREGIASNMGYVALYFGGIVLGRDLRSFDTFSMMGNMSMLERLLFVSIIFWSGTVACEHTFGVSRRLANMGYILWVLAFTSTVIAFLLFIEIIVILSKVVDERRFNKNVLFVPKIFEAINRNGLLFFLLGNVLTGMFNILVRTFTLNSVTSFVVINIYMLTNCAAVAILQAWNFTLKL</sequence>
<dbReference type="InterPro" id="IPR009447">
    <property type="entry name" value="PIGW/GWT1"/>
</dbReference>
<dbReference type="UniPathway" id="UPA00196"/>
<dbReference type="EC" id="2.3.-.-" evidence="5"/>
<name>A0A6P8XU89_THRPL</name>
<comment type="function">
    <text evidence="5">A acetyltransferase, which acetylates the inositol ring of phosphatidylinositol during biosynthesis of GPI-anchor.</text>
</comment>
<dbReference type="KEGG" id="tpal:117639182"/>
<dbReference type="PANTHER" id="PTHR20661:SF0">
    <property type="entry name" value="PHOSPHATIDYLINOSITOL-GLYCAN BIOSYNTHESIS CLASS W PROTEIN"/>
    <property type="match status" value="1"/>
</dbReference>
<feature type="transmembrane region" description="Helical" evidence="5">
    <location>
        <begin position="174"/>
        <end position="193"/>
    </location>
</feature>
<reference evidence="7" key="1">
    <citation type="submission" date="2025-08" db="UniProtKB">
        <authorList>
            <consortium name="RefSeq"/>
        </authorList>
    </citation>
    <scope>IDENTIFICATION</scope>
    <source>
        <tissue evidence="7">Total insect</tissue>
    </source>
</reference>
<keyword evidence="6" id="KW-1185">Reference proteome</keyword>
<feature type="transmembrane region" description="Helical" evidence="5">
    <location>
        <begin position="144"/>
        <end position="162"/>
    </location>
</feature>
<keyword evidence="5" id="KW-0256">Endoplasmic reticulum</keyword>
<keyword evidence="5" id="KW-0337">GPI-anchor biosynthesis</keyword>
<organism evidence="7">
    <name type="scientific">Thrips palmi</name>
    <name type="common">Melon thrips</name>
    <dbReference type="NCBI Taxonomy" id="161013"/>
    <lineage>
        <taxon>Eukaryota</taxon>
        <taxon>Metazoa</taxon>
        <taxon>Ecdysozoa</taxon>
        <taxon>Arthropoda</taxon>
        <taxon>Hexapoda</taxon>
        <taxon>Insecta</taxon>
        <taxon>Pterygota</taxon>
        <taxon>Neoptera</taxon>
        <taxon>Paraneoptera</taxon>
        <taxon>Thysanoptera</taxon>
        <taxon>Terebrantia</taxon>
        <taxon>Thripoidea</taxon>
        <taxon>Thripidae</taxon>
        <taxon>Thrips</taxon>
    </lineage>
</organism>
<comment type="similarity">
    <text evidence="5">Belongs to the PIGW family.</text>
</comment>
<gene>
    <name evidence="7" type="primary">LOC117639182</name>
</gene>
<evidence type="ECO:0000256" key="5">
    <source>
        <dbReference type="RuleBase" id="RU280819"/>
    </source>
</evidence>
<keyword evidence="5" id="KW-0808">Transferase</keyword>
<dbReference type="Proteomes" id="UP000515158">
    <property type="component" value="Unplaced"/>
</dbReference>
<feature type="transmembrane region" description="Helical" evidence="5">
    <location>
        <begin position="457"/>
        <end position="476"/>
    </location>
</feature>